<keyword evidence="3" id="KW-1185">Reference proteome</keyword>
<evidence type="ECO:0000313" key="2">
    <source>
        <dbReference type="EMBL" id="CAB4030514.1"/>
    </source>
</evidence>
<dbReference type="OrthoDB" id="8061911at2759"/>
<feature type="domain" description="DUF5641" evidence="1">
    <location>
        <begin position="16"/>
        <end position="68"/>
    </location>
</feature>
<reference evidence="2" key="1">
    <citation type="submission" date="2020-04" db="EMBL/GenBank/DDBJ databases">
        <authorList>
            <person name="Alioto T."/>
            <person name="Alioto T."/>
            <person name="Gomez Garrido J."/>
        </authorList>
    </citation>
    <scope>NUCLEOTIDE SEQUENCE</scope>
    <source>
        <strain evidence="2">A484AB</strain>
    </source>
</reference>
<dbReference type="InterPro" id="IPR040676">
    <property type="entry name" value="DUF5641"/>
</dbReference>
<name>A0A6S7JK28_PARCT</name>
<accession>A0A6S7JK28</accession>
<dbReference type="AlphaFoldDB" id="A0A6S7JK28"/>
<evidence type="ECO:0000313" key="3">
    <source>
        <dbReference type="Proteomes" id="UP001152795"/>
    </source>
</evidence>
<dbReference type="EMBL" id="CACRXK020016922">
    <property type="protein sequence ID" value="CAB4030514.1"/>
    <property type="molecule type" value="Genomic_DNA"/>
</dbReference>
<organism evidence="2 3">
    <name type="scientific">Paramuricea clavata</name>
    <name type="common">Red gorgonian</name>
    <name type="synonym">Violescent sea-whip</name>
    <dbReference type="NCBI Taxonomy" id="317549"/>
    <lineage>
        <taxon>Eukaryota</taxon>
        <taxon>Metazoa</taxon>
        <taxon>Cnidaria</taxon>
        <taxon>Anthozoa</taxon>
        <taxon>Octocorallia</taxon>
        <taxon>Malacalcyonacea</taxon>
        <taxon>Plexauridae</taxon>
        <taxon>Paramuricea</taxon>
    </lineage>
</organism>
<dbReference type="Proteomes" id="UP001152795">
    <property type="component" value="Unassembled WGS sequence"/>
</dbReference>
<dbReference type="PANTHER" id="PTHR47331:SF5">
    <property type="entry name" value="RIBONUCLEASE H"/>
    <property type="match status" value="1"/>
</dbReference>
<sequence length="73" mass="8988">MAAPGEFQRADVYLVKRWKRVQYLANQFWERWRKEFLLALQQRQKWNTPRRNIQKGDVVLLKEDSARNQRRTA</sequence>
<feature type="non-terminal residue" evidence="2">
    <location>
        <position position="73"/>
    </location>
</feature>
<gene>
    <name evidence="2" type="ORF">PACLA_8A038581</name>
</gene>
<comment type="caution">
    <text evidence="2">The sequence shown here is derived from an EMBL/GenBank/DDBJ whole genome shotgun (WGS) entry which is preliminary data.</text>
</comment>
<proteinExistence type="predicted"/>
<protein>
    <recommendedName>
        <fullName evidence="1">DUF5641 domain-containing protein</fullName>
    </recommendedName>
</protein>
<dbReference type="PANTHER" id="PTHR47331">
    <property type="entry name" value="PHD-TYPE DOMAIN-CONTAINING PROTEIN"/>
    <property type="match status" value="1"/>
</dbReference>
<dbReference type="Pfam" id="PF18701">
    <property type="entry name" value="DUF5641"/>
    <property type="match status" value="1"/>
</dbReference>
<evidence type="ECO:0000259" key="1">
    <source>
        <dbReference type="Pfam" id="PF18701"/>
    </source>
</evidence>